<dbReference type="AlphaFoldDB" id="M3D2Y1"/>
<reference evidence="2 3" key="1">
    <citation type="journal article" date="2013" name="Genome Announc.">
        <title>Draft Genome Sequence of Streptomyces gancidicus Strain BKS 13-15.</title>
        <authorList>
            <person name="Kumar S."/>
            <person name="Kaur N."/>
            <person name="Singh N.K."/>
            <person name="Raghava G.P."/>
            <person name="Mayilraj S."/>
        </authorList>
    </citation>
    <scope>NUCLEOTIDE SEQUENCE [LARGE SCALE GENOMIC DNA]</scope>
    <source>
        <strain evidence="2 3">BKS 13-15</strain>
    </source>
</reference>
<dbReference type="PATRIC" id="fig|1284664.3.peg.459"/>
<gene>
    <name evidence="2" type="ORF">H114_02278</name>
</gene>
<protein>
    <recommendedName>
        <fullName evidence="4">Gliding motility protein</fullName>
    </recommendedName>
</protein>
<name>M3D2Y1_STREZ</name>
<comment type="caution">
    <text evidence="2">The sequence shown here is derived from an EMBL/GenBank/DDBJ whole genome shotgun (WGS) entry which is preliminary data.</text>
</comment>
<evidence type="ECO:0000313" key="3">
    <source>
        <dbReference type="Proteomes" id="UP000011732"/>
    </source>
</evidence>
<organism evidence="2 3">
    <name type="scientific">Streptomyces gancidicus BKS 13-15</name>
    <dbReference type="NCBI Taxonomy" id="1284664"/>
    <lineage>
        <taxon>Bacteria</taxon>
        <taxon>Bacillati</taxon>
        <taxon>Actinomycetota</taxon>
        <taxon>Actinomycetes</taxon>
        <taxon>Kitasatosporales</taxon>
        <taxon>Streptomycetaceae</taxon>
        <taxon>Streptomyces</taxon>
        <taxon>Streptomyces pseudogriseolus group</taxon>
    </lineage>
</organism>
<feature type="region of interest" description="Disordered" evidence="1">
    <location>
        <begin position="1"/>
        <end position="105"/>
    </location>
</feature>
<feature type="compositionally biased region" description="Low complexity" evidence="1">
    <location>
        <begin position="39"/>
        <end position="54"/>
    </location>
</feature>
<feature type="compositionally biased region" description="Basic and acidic residues" evidence="1">
    <location>
        <begin position="22"/>
        <end position="38"/>
    </location>
</feature>
<proteinExistence type="predicted"/>
<sequence>MGVFARLFRRSKTTGETAAAEARTDGQKTDGQKTDGQKAEAGTDGLDGTAAATESEPRSASDEATAGSETPVKESDEATVTEGVDIPKQQSGKAADTEAGEGART</sequence>
<evidence type="ECO:0000313" key="2">
    <source>
        <dbReference type="EMBL" id="EMF30728.1"/>
    </source>
</evidence>
<accession>M3D2Y1</accession>
<dbReference type="RefSeq" id="WP_006130019.1">
    <property type="nucleotide sequence ID" value="NZ_AOHP01000014.1"/>
</dbReference>
<dbReference type="EMBL" id="AOHP01000014">
    <property type="protein sequence ID" value="EMF30728.1"/>
    <property type="molecule type" value="Genomic_DNA"/>
</dbReference>
<keyword evidence="3" id="KW-1185">Reference proteome</keyword>
<evidence type="ECO:0008006" key="4">
    <source>
        <dbReference type="Google" id="ProtNLM"/>
    </source>
</evidence>
<evidence type="ECO:0000256" key="1">
    <source>
        <dbReference type="SAM" id="MobiDB-lite"/>
    </source>
</evidence>
<dbReference type="OrthoDB" id="4337935at2"/>
<dbReference type="Proteomes" id="UP000011732">
    <property type="component" value="Unassembled WGS sequence"/>
</dbReference>